<dbReference type="EMBL" id="BMAC01000171">
    <property type="protein sequence ID" value="GFP88701.1"/>
    <property type="molecule type" value="Genomic_DNA"/>
</dbReference>
<dbReference type="InterPro" id="IPR055294">
    <property type="entry name" value="FBL60-like"/>
</dbReference>
<feature type="domain" description="F-box" evidence="1">
    <location>
        <begin position="14"/>
        <end position="62"/>
    </location>
</feature>
<dbReference type="PANTHER" id="PTHR31293">
    <property type="entry name" value="RNI-LIKE SUPERFAMILY PROTEIN"/>
    <property type="match status" value="1"/>
</dbReference>
<proteinExistence type="predicted"/>
<dbReference type="Pfam" id="PF00646">
    <property type="entry name" value="F-box"/>
    <property type="match status" value="1"/>
</dbReference>
<gene>
    <name evidence="2" type="ORF">PHJA_001013800</name>
</gene>
<reference evidence="2" key="1">
    <citation type="submission" date="2020-07" db="EMBL/GenBank/DDBJ databases">
        <title>Ethylene signaling mediates host invasion by parasitic plants.</title>
        <authorList>
            <person name="Yoshida S."/>
        </authorList>
    </citation>
    <scope>NUCLEOTIDE SEQUENCE</scope>
    <source>
        <strain evidence="2">Okayama</strain>
    </source>
</reference>
<name>A0A830C358_9LAMI</name>
<evidence type="ECO:0000313" key="2">
    <source>
        <dbReference type="EMBL" id="GFP88701.1"/>
    </source>
</evidence>
<keyword evidence="3" id="KW-1185">Reference proteome</keyword>
<dbReference type="CDD" id="cd22160">
    <property type="entry name" value="F-box_AtFBL13-like"/>
    <property type="match status" value="1"/>
</dbReference>
<dbReference type="Proteomes" id="UP000653305">
    <property type="component" value="Unassembled WGS sequence"/>
</dbReference>
<dbReference type="PROSITE" id="PS50181">
    <property type="entry name" value="FBOX"/>
    <property type="match status" value="1"/>
</dbReference>
<dbReference type="InterPro" id="IPR036047">
    <property type="entry name" value="F-box-like_dom_sf"/>
</dbReference>
<organism evidence="2 3">
    <name type="scientific">Phtheirospermum japonicum</name>
    <dbReference type="NCBI Taxonomy" id="374723"/>
    <lineage>
        <taxon>Eukaryota</taxon>
        <taxon>Viridiplantae</taxon>
        <taxon>Streptophyta</taxon>
        <taxon>Embryophyta</taxon>
        <taxon>Tracheophyta</taxon>
        <taxon>Spermatophyta</taxon>
        <taxon>Magnoliopsida</taxon>
        <taxon>eudicotyledons</taxon>
        <taxon>Gunneridae</taxon>
        <taxon>Pentapetalae</taxon>
        <taxon>asterids</taxon>
        <taxon>lamiids</taxon>
        <taxon>Lamiales</taxon>
        <taxon>Orobanchaceae</taxon>
        <taxon>Orobanchaceae incertae sedis</taxon>
        <taxon>Phtheirospermum</taxon>
    </lineage>
</organism>
<dbReference type="InterPro" id="IPR001810">
    <property type="entry name" value="F-box_dom"/>
</dbReference>
<comment type="caution">
    <text evidence="2">The sequence shown here is derived from an EMBL/GenBank/DDBJ whole genome shotgun (WGS) entry which is preliminary data.</text>
</comment>
<evidence type="ECO:0000313" key="3">
    <source>
        <dbReference type="Proteomes" id="UP000653305"/>
    </source>
</evidence>
<dbReference type="SUPFAM" id="SSF81383">
    <property type="entry name" value="F-box domain"/>
    <property type="match status" value="1"/>
</dbReference>
<evidence type="ECO:0000259" key="1">
    <source>
        <dbReference type="PROSITE" id="PS50181"/>
    </source>
</evidence>
<sequence>MERTRQSIRNSPSIDRLSALPEGIICHILSFLPTKTSLSTSILARRWRFLWARVPNLNFDSTNHQSETSFSSIITRNHR</sequence>
<dbReference type="OrthoDB" id="896987at2759"/>
<protein>
    <submittedName>
        <fullName evidence="2">Putative F-box/LRR-repeat protein at5g41840</fullName>
    </submittedName>
</protein>
<dbReference type="AlphaFoldDB" id="A0A830C358"/>
<dbReference type="PANTHER" id="PTHR31293:SF12">
    <property type="entry name" value="RNI-LIKE SUPERFAMILY PROTEIN"/>
    <property type="match status" value="1"/>
</dbReference>
<dbReference type="InterPro" id="IPR053781">
    <property type="entry name" value="F-box_AtFBL13-like"/>
</dbReference>
<accession>A0A830C358</accession>
<dbReference type="Gene3D" id="1.20.1280.50">
    <property type="match status" value="1"/>
</dbReference>